<comment type="caution">
    <text evidence="6">Lacks conserved residue(s) required for the propagation of feature annotation.</text>
</comment>
<sequence>MVSRETAPPAPDEARGVFTTDRLELAERYAAWLADAGTVRGLIGPREVPRLWERHLLNCGVLAEVIPENATVADLGSGAGLPGLVLAIARPDLSVTLVEPLLRRTTFLEEVAADLSLEQVRVVRGRAEVLHGSERFDVVTARALAPLDRLLGWAMPLVKDSGVLLAMKGETAEVEIADSREVWSSLGCASPELAVLGKGRVPSPTRVVRVAWAPGREVGWPLAPSPRGPGASSGRRSRKGRTR</sequence>
<feature type="binding site" evidence="6">
    <location>
        <position position="142"/>
    </location>
    <ligand>
        <name>S-adenosyl-L-methionine</name>
        <dbReference type="ChEBI" id="CHEBI:59789"/>
    </ligand>
</feature>
<keyword evidence="1 6" id="KW-0963">Cytoplasm</keyword>
<dbReference type="HAMAP" id="MF_00074">
    <property type="entry name" value="16SrRNA_methyltr_G"/>
    <property type="match status" value="1"/>
</dbReference>
<dbReference type="Gene3D" id="3.40.50.150">
    <property type="entry name" value="Vaccinia Virus protein VP39"/>
    <property type="match status" value="1"/>
</dbReference>
<comment type="function">
    <text evidence="6">Specifically methylates the N7 position of a guanine in 16S rRNA.</text>
</comment>
<evidence type="ECO:0000256" key="6">
    <source>
        <dbReference type="HAMAP-Rule" id="MF_00074"/>
    </source>
</evidence>
<dbReference type="Pfam" id="PF02527">
    <property type="entry name" value="GidB"/>
    <property type="match status" value="1"/>
</dbReference>
<dbReference type="Proteomes" id="UP001500575">
    <property type="component" value="Unassembled WGS sequence"/>
</dbReference>
<keyword evidence="4 6" id="KW-0808">Transferase</keyword>
<protein>
    <recommendedName>
        <fullName evidence="6">Ribosomal RNA small subunit methyltransferase G</fullName>
        <ecNumber evidence="6">2.1.1.-</ecNumber>
    </recommendedName>
    <alternativeName>
        <fullName evidence="6">16S rRNA 7-methylguanosine methyltransferase</fullName>
        <shortName evidence="6">16S rRNA m7G methyltransferase</shortName>
    </alternativeName>
</protein>
<feature type="region of interest" description="Disordered" evidence="7">
    <location>
        <begin position="217"/>
        <end position="243"/>
    </location>
</feature>
<dbReference type="NCBIfam" id="TIGR00138">
    <property type="entry name" value="rsmG_gidB"/>
    <property type="match status" value="1"/>
</dbReference>
<dbReference type="PANTHER" id="PTHR31760">
    <property type="entry name" value="S-ADENOSYL-L-METHIONINE-DEPENDENT METHYLTRANSFERASES SUPERFAMILY PROTEIN"/>
    <property type="match status" value="1"/>
</dbReference>
<feature type="binding site" evidence="6">
    <location>
        <begin position="127"/>
        <end position="128"/>
    </location>
    <ligand>
        <name>S-adenosyl-L-methionine</name>
        <dbReference type="ChEBI" id="CHEBI:59789"/>
    </ligand>
</feature>
<evidence type="ECO:0000256" key="4">
    <source>
        <dbReference type="ARBA" id="ARBA00022679"/>
    </source>
</evidence>
<dbReference type="SUPFAM" id="SSF53335">
    <property type="entry name" value="S-adenosyl-L-methionine-dependent methyltransferases"/>
    <property type="match status" value="1"/>
</dbReference>
<dbReference type="EC" id="2.1.1.-" evidence="6"/>
<evidence type="ECO:0000256" key="5">
    <source>
        <dbReference type="ARBA" id="ARBA00022691"/>
    </source>
</evidence>
<comment type="caution">
    <text evidence="8">The sequence shown here is derived from an EMBL/GenBank/DDBJ whole genome shotgun (WGS) entry which is preliminary data.</text>
</comment>
<keyword evidence="2 6" id="KW-0698">rRNA processing</keyword>
<accession>A0ABN2Z0E2</accession>
<keyword evidence="9" id="KW-1185">Reference proteome</keyword>
<evidence type="ECO:0000313" key="9">
    <source>
        <dbReference type="Proteomes" id="UP001500575"/>
    </source>
</evidence>
<evidence type="ECO:0000256" key="1">
    <source>
        <dbReference type="ARBA" id="ARBA00022490"/>
    </source>
</evidence>
<dbReference type="RefSeq" id="WP_344305806.1">
    <property type="nucleotide sequence ID" value="NZ_BAAAQQ010000014.1"/>
</dbReference>
<feature type="binding site" evidence="6">
    <location>
        <position position="81"/>
    </location>
    <ligand>
        <name>S-adenosyl-L-methionine</name>
        <dbReference type="ChEBI" id="CHEBI:59789"/>
    </ligand>
</feature>
<dbReference type="InterPro" id="IPR029063">
    <property type="entry name" value="SAM-dependent_MTases_sf"/>
</dbReference>
<dbReference type="PANTHER" id="PTHR31760:SF0">
    <property type="entry name" value="S-ADENOSYL-L-METHIONINE-DEPENDENT METHYLTRANSFERASES SUPERFAMILY PROTEIN"/>
    <property type="match status" value="1"/>
</dbReference>
<evidence type="ECO:0000313" key="8">
    <source>
        <dbReference type="EMBL" id="GAA2134856.1"/>
    </source>
</evidence>
<dbReference type="EMBL" id="BAAAQQ010000014">
    <property type="protein sequence ID" value="GAA2134856.1"/>
    <property type="molecule type" value="Genomic_DNA"/>
</dbReference>
<organism evidence="8 9">
    <name type="scientific">Nocardioides bigeumensis</name>
    <dbReference type="NCBI Taxonomy" id="433657"/>
    <lineage>
        <taxon>Bacteria</taxon>
        <taxon>Bacillati</taxon>
        <taxon>Actinomycetota</taxon>
        <taxon>Actinomycetes</taxon>
        <taxon>Propionibacteriales</taxon>
        <taxon>Nocardioidaceae</taxon>
        <taxon>Nocardioides</taxon>
    </lineage>
</organism>
<reference evidence="8 9" key="1">
    <citation type="journal article" date="2019" name="Int. J. Syst. Evol. Microbiol.">
        <title>The Global Catalogue of Microorganisms (GCM) 10K type strain sequencing project: providing services to taxonomists for standard genome sequencing and annotation.</title>
        <authorList>
            <consortium name="The Broad Institute Genomics Platform"/>
            <consortium name="The Broad Institute Genome Sequencing Center for Infectious Disease"/>
            <person name="Wu L."/>
            <person name="Ma J."/>
        </authorList>
    </citation>
    <scope>NUCLEOTIDE SEQUENCE [LARGE SCALE GENOMIC DNA]</scope>
    <source>
        <strain evidence="8 9">JCM 16021</strain>
    </source>
</reference>
<comment type="similarity">
    <text evidence="6">Belongs to the methyltransferase superfamily. RNA methyltransferase RsmG family.</text>
</comment>
<comment type="subcellular location">
    <subcellularLocation>
        <location evidence="6">Cytoplasm</location>
    </subcellularLocation>
</comment>
<dbReference type="InterPro" id="IPR003682">
    <property type="entry name" value="rRNA_ssu_MeTfrase_G"/>
</dbReference>
<evidence type="ECO:0000256" key="2">
    <source>
        <dbReference type="ARBA" id="ARBA00022552"/>
    </source>
</evidence>
<feature type="binding site" evidence="6">
    <location>
        <position position="76"/>
    </location>
    <ligand>
        <name>S-adenosyl-L-methionine</name>
        <dbReference type="ChEBI" id="CHEBI:59789"/>
    </ligand>
</feature>
<keyword evidence="5 6" id="KW-0949">S-adenosyl-L-methionine</keyword>
<evidence type="ECO:0000256" key="7">
    <source>
        <dbReference type="SAM" id="MobiDB-lite"/>
    </source>
</evidence>
<gene>
    <name evidence="6 8" type="primary">rsmG</name>
    <name evidence="8" type="ORF">GCM10009843_41820</name>
</gene>
<name>A0ABN2Z0E2_9ACTN</name>
<proteinExistence type="inferred from homology"/>
<dbReference type="CDD" id="cd02440">
    <property type="entry name" value="AdoMet_MTases"/>
    <property type="match status" value="1"/>
</dbReference>
<keyword evidence="3 6" id="KW-0489">Methyltransferase</keyword>
<evidence type="ECO:0000256" key="3">
    <source>
        <dbReference type="ARBA" id="ARBA00022603"/>
    </source>
</evidence>